<name>A0A6I4VWS1_9BACL</name>
<keyword evidence="1" id="KW-0472">Membrane</keyword>
<proteinExistence type="predicted"/>
<keyword evidence="1" id="KW-0812">Transmembrane</keyword>
<evidence type="ECO:0000256" key="1">
    <source>
        <dbReference type="SAM" id="Phobius"/>
    </source>
</evidence>
<dbReference type="Proteomes" id="UP000430692">
    <property type="component" value="Unassembled WGS sequence"/>
</dbReference>
<feature type="transmembrane region" description="Helical" evidence="1">
    <location>
        <begin position="7"/>
        <end position="25"/>
    </location>
</feature>
<sequence>MVAGQIILWAFILGLSLITALFLRFSSLETSSLPTITFCINAISLLSAGFISGKRSGKKGWYYGGLQGIVYTLFIWLIAFLAFDTGLRVDPLVFGIFAFGIGALGGIFGVNTAR</sequence>
<dbReference type="NCBIfam" id="TIGR04086">
    <property type="entry name" value="TIGR04086_membr"/>
    <property type="match status" value="1"/>
</dbReference>
<dbReference type="InterPro" id="IPR023804">
    <property type="entry name" value="DUF3792_TM"/>
</dbReference>
<dbReference type="Pfam" id="PF12670">
    <property type="entry name" value="DUF3792"/>
    <property type="match status" value="1"/>
</dbReference>
<protein>
    <submittedName>
        <fullName evidence="2">TIGR04086 family membrane protein</fullName>
    </submittedName>
</protein>
<evidence type="ECO:0000313" key="3">
    <source>
        <dbReference type="Proteomes" id="UP000430692"/>
    </source>
</evidence>
<reference evidence="2 3" key="1">
    <citation type="submission" date="2019-12" db="EMBL/GenBank/DDBJ databases">
        <title>Whole-genome analyses of novel actinobacteria.</title>
        <authorList>
            <person name="Sahin N."/>
            <person name="Saygin H."/>
        </authorList>
    </citation>
    <scope>NUCLEOTIDE SEQUENCE [LARGE SCALE GENOMIC DNA]</scope>
    <source>
        <strain evidence="2 3">KC615</strain>
    </source>
</reference>
<comment type="caution">
    <text evidence="2">The sequence shown here is derived from an EMBL/GenBank/DDBJ whole genome shotgun (WGS) entry which is preliminary data.</text>
</comment>
<gene>
    <name evidence="2" type="ORF">GSM42_15350</name>
</gene>
<organism evidence="2 3">
    <name type="scientific">Shimazuella alba</name>
    <dbReference type="NCBI Taxonomy" id="2690964"/>
    <lineage>
        <taxon>Bacteria</taxon>
        <taxon>Bacillati</taxon>
        <taxon>Bacillota</taxon>
        <taxon>Bacilli</taxon>
        <taxon>Bacillales</taxon>
        <taxon>Thermoactinomycetaceae</taxon>
        <taxon>Shimazuella</taxon>
    </lineage>
</organism>
<feature type="transmembrane region" description="Helical" evidence="1">
    <location>
        <begin position="31"/>
        <end position="51"/>
    </location>
</feature>
<evidence type="ECO:0000313" key="2">
    <source>
        <dbReference type="EMBL" id="MXQ55068.1"/>
    </source>
</evidence>
<keyword evidence="3" id="KW-1185">Reference proteome</keyword>
<dbReference type="AlphaFoldDB" id="A0A6I4VWS1"/>
<dbReference type="EMBL" id="WUUL01000011">
    <property type="protein sequence ID" value="MXQ55068.1"/>
    <property type="molecule type" value="Genomic_DNA"/>
</dbReference>
<keyword evidence="1" id="KW-1133">Transmembrane helix</keyword>
<feature type="transmembrane region" description="Helical" evidence="1">
    <location>
        <begin position="89"/>
        <end position="110"/>
    </location>
</feature>
<accession>A0A6I4VWS1</accession>
<feature type="transmembrane region" description="Helical" evidence="1">
    <location>
        <begin position="63"/>
        <end position="83"/>
    </location>
</feature>